<dbReference type="Proteomes" id="UP000218677">
    <property type="component" value="Unassembled WGS sequence"/>
</dbReference>
<dbReference type="Pfam" id="PF04351">
    <property type="entry name" value="PilP"/>
    <property type="match status" value="1"/>
</dbReference>
<proteinExistence type="predicted"/>
<dbReference type="EMBL" id="NWUX01000002">
    <property type="protein sequence ID" value="PCF96962.1"/>
    <property type="molecule type" value="Genomic_DNA"/>
</dbReference>
<dbReference type="InterPro" id="IPR007446">
    <property type="entry name" value="PilP"/>
</dbReference>
<evidence type="ECO:0000313" key="2">
    <source>
        <dbReference type="Proteomes" id="UP000218677"/>
    </source>
</evidence>
<dbReference type="PIRSF" id="PIRSF016481">
    <property type="entry name" value="Pilus_assembly_PilP"/>
    <property type="match status" value="1"/>
</dbReference>
<protein>
    <submittedName>
        <fullName evidence="1">Pilus assembly protein PilP</fullName>
    </submittedName>
</protein>
<accession>A0A2A4HPX1</accession>
<sequence length="173" mass="19026">MKRFMLACCSTALVACGDANLEQLDTTLAEIRRTPGGQVPAIVASLPDPQPLHYQHAEARSPFLAPEIVSSAERLLLPEASEFVPDLQRVAEPLESFQLQSLRLVGTLSMEGRQMALIATPEGNVINVRAGNYLGNNHGRITRIVPQEVTIVERVFSQQQGWQERKAALVIDE</sequence>
<comment type="caution">
    <text evidence="1">The sequence shown here is derived from an EMBL/GenBank/DDBJ whole genome shotgun (WGS) entry which is preliminary data.</text>
</comment>
<dbReference type="AlphaFoldDB" id="A0A2A4HPX1"/>
<reference evidence="2" key="1">
    <citation type="submission" date="2017-09" db="EMBL/GenBank/DDBJ databases">
        <authorList>
            <person name="Cho G.-S."/>
            <person name="Oguntoyinbo F.A."/>
            <person name="Cnockaert M."/>
            <person name="Kabisch J."/>
            <person name="Neve H."/>
            <person name="Bockelmann W."/>
            <person name="Wenning M."/>
            <person name="Franz C.M."/>
            <person name="Vandamme P."/>
        </authorList>
    </citation>
    <scope>NUCLEOTIDE SEQUENCE [LARGE SCALE GENOMIC DNA]</scope>
    <source>
        <strain evidence="2">MBT G8648</strain>
    </source>
</reference>
<keyword evidence="2" id="KW-1185">Reference proteome</keyword>
<name>A0A2A4HPX1_9GAMM</name>
<dbReference type="RefSeq" id="WP_096650422.1">
    <property type="nucleotide sequence ID" value="NZ_NWUX01000002.1"/>
</dbReference>
<organism evidence="1 2">
    <name type="scientific">Vreelandella nigrificans</name>
    <dbReference type="NCBI Taxonomy" id="2042704"/>
    <lineage>
        <taxon>Bacteria</taxon>
        <taxon>Pseudomonadati</taxon>
        <taxon>Pseudomonadota</taxon>
        <taxon>Gammaproteobacteria</taxon>
        <taxon>Oceanospirillales</taxon>
        <taxon>Halomonadaceae</taxon>
        <taxon>Vreelandella</taxon>
    </lineage>
</organism>
<evidence type="ECO:0000313" key="1">
    <source>
        <dbReference type="EMBL" id="PCF96962.1"/>
    </source>
</evidence>
<gene>
    <name evidence="1" type="ORF">CPA45_04440</name>
</gene>
<dbReference type="OrthoDB" id="5296580at2"/>
<dbReference type="Gene3D" id="2.30.30.830">
    <property type="match status" value="1"/>
</dbReference>
<dbReference type="PROSITE" id="PS51257">
    <property type="entry name" value="PROKAR_LIPOPROTEIN"/>
    <property type="match status" value="1"/>
</dbReference>